<evidence type="ECO:0000313" key="1">
    <source>
        <dbReference type="EMBL" id="KLO08188.1"/>
    </source>
</evidence>
<dbReference type="Proteomes" id="UP000053477">
    <property type="component" value="Unassembled WGS sequence"/>
</dbReference>
<dbReference type="InParanoid" id="A0A0H2RF63"/>
<organism evidence="1 2">
    <name type="scientific">Schizopora paradoxa</name>
    <dbReference type="NCBI Taxonomy" id="27342"/>
    <lineage>
        <taxon>Eukaryota</taxon>
        <taxon>Fungi</taxon>
        <taxon>Dikarya</taxon>
        <taxon>Basidiomycota</taxon>
        <taxon>Agaricomycotina</taxon>
        <taxon>Agaricomycetes</taxon>
        <taxon>Hymenochaetales</taxon>
        <taxon>Schizoporaceae</taxon>
        <taxon>Schizopora</taxon>
    </lineage>
</organism>
<accession>A0A0H2RF63</accession>
<keyword evidence="2" id="KW-1185">Reference proteome</keyword>
<sequence>MSLPFLRCRYEEPLAFPPFQLRFIYGRPQQRHLPPQFQLSERENNSVSPPSLHRLFSNQELHRLFRLPSVLDVHNFQLSRHRMTAPNTACSSSRTPRSPPTIQASNPVAVAFKMLMTCSVVFAVRCTDRAATATQRAFITSFLAYQRNSKRNCFFR</sequence>
<dbReference type="EMBL" id="KQ086102">
    <property type="protein sequence ID" value="KLO08188.1"/>
    <property type="molecule type" value="Genomic_DNA"/>
</dbReference>
<reference evidence="1 2" key="1">
    <citation type="submission" date="2015-04" db="EMBL/GenBank/DDBJ databases">
        <title>Complete genome sequence of Schizopora paradoxa KUC8140, a cosmopolitan wood degrader in East Asia.</title>
        <authorList>
            <consortium name="DOE Joint Genome Institute"/>
            <person name="Min B."/>
            <person name="Park H."/>
            <person name="Jang Y."/>
            <person name="Kim J.-J."/>
            <person name="Kim K.H."/>
            <person name="Pangilinan J."/>
            <person name="Lipzen A."/>
            <person name="Riley R."/>
            <person name="Grigoriev I.V."/>
            <person name="Spatafora J.W."/>
            <person name="Choi I.-G."/>
        </authorList>
    </citation>
    <scope>NUCLEOTIDE SEQUENCE [LARGE SCALE GENOMIC DNA]</scope>
    <source>
        <strain evidence="1 2">KUC8140</strain>
    </source>
</reference>
<name>A0A0H2RF63_9AGAM</name>
<protein>
    <submittedName>
        <fullName evidence="1">Uncharacterized protein</fullName>
    </submittedName>
</protein>
<gene>
    <name evidence="1" type="ORF">SCHPADRAFT_617065</name>
</gene>
<dbReference type="AlphaFoldDB" id="A0A0H2RF63"/>
<evidence type="ECO:0000313" key="2">
    <source>
        <dbReference type="Proteomes" id="UP000053477"/>
    </source>
</evidence>
<proteinExistence type="predicted"/>